<evidence type="ECO:0000313" key="5">
    <source>
        <dbReference type="Proteomes" id="UP000467249"/>
    </source>
</evidence>
<dbReference type="InterPro" id="IPR013228">
    <property type="entry name" value="PE-PPE_C"/>
</dbReference>
<evidence type="ECO:0000256" key="1">
    <source>
        <dbReference type="SAM" id="MobiDB-lite"/>
    </source>
</evidence>
<dbReference type="RefSeq" id="WP_163806823.1">
    <property type="nucleotide sequence ID" value="NZ_AP022620.1"/>
</dbReference>
<feature type="signal peptide" evidence="2">
    <location>
        <begin position="1"/>
        <end position="21"/>
    </location>
</feature>
<dbReference type="Gene3D" id="3.40.50.1820">
    <property type="entry name" value="alpha/beta hydrolase"/>
    <property type="match status" value="1"/>
</dbReference>
<accession>A0A6N4WBZ8</accession>
<dbReference type="AlphaFoldDB" id="A0A6N4WBZ8"/>
<evidence type="ECO:0000256" key="2">
    <source>
        <dbReference type="SAM" id="SignalP"/>
    </source>
</evidence>
<dbReference type="KEGG" id="many:MANY_48830"/>
<dbReference type="Proteomes" id="UP000467249">
    <property type="component" value="Chromosome"/>
</dbReference>
<keyword evidence="2" id="KW-0732">Signal</keyword>
<organism evidence="4 5">
    <name type="scientific">Mycolicibacterium anyangense</name>
    <dbReference type="NCBI Taxonomy" id="1431246"/>
    <lineage>
        <taxon>Bacteria</taxon>
        <taxon>Bacillati</taxon>
        <taxon>Actinomycetota</taxon>
        <taxon>Actinomycetes</taxon>
        <taxon>Mycobacteriales</taxon>
        <taxon>Mycobacteriaceae</taxon>
        <taxon>Mycolicibacterium</taxon>
    </lineage>
</organism>
<feature type="region of interest" description="Disordered" evidence="1">
    <location>
        <begin position="390"/>
        <end position="443"/>
    </location>
</feature>
<dbReference type="SUPFAM" id="SSF53474">
    <property type="entry name" value="alpha/beta-Hydrolases"/>
    <property type="match status" value="1"/>
</dbReference>
<reference evidence="4 5" key="1">
    <citation type="journal article" date="2019" name="Emerg. Microbes Infect.">
        <title>Comprehensive subspecies identification of 175 nontuberculous mycobacteria species based on 7547 genomic profiles.</title>
        <authorList>
            <person name="Matsumoto Y."/>
            <person name="Kinjo T."/>
            <person name="Motooka D."/>
            <person name="Nabeya D."/>
            <person name="Jung N."/>
            <person name="Uechi K."/>
            <person name="Horii T."/>
            <person name="Iida T."/>
            <person name="Fujita J."/>
            <person name="Nakamura S."/>
        </authorList>
    </citation>
    <scope>NUCLEOTIDE SEQUENCE [LARGE SCALE GENOMIC DNA]</scope>
    <source>
        <strain evidence="4 5">JCM 30275</strain>
    </source>
</reference>
<feature type="compositionally biased region" description="Low complexity" evidence="1">
    <location>
        <begin position="425"/>
        <end position="443"/>
    </location>
</feature>
<dbReference type="InterPro" id="IPR029058">
    <property type="entry name" value="AB_hydrolase_fold"/>
</dbReference>
<feature type="compositionally biased region" description="Low complexity" evidence="1">
    <location>
        <begin position="390"/>
        <end position="412"/>
    </location>
</feature>
<sequence length="443" mass="45441">MRNFRRVAAVLAAMFSAIVLGAISVLTSAVTLAATTALIVPGTGTPDADAVTNFKTNVQTYYLGGTTCTAPSCTLTGIPYPASLWPLVGGLSAPKWDKSVATGVGHLNSALINTLGSTTDPVVIFGFSQGAAVVSNEITNLLTLDPSIKSRLEVVVAGNPDRPNGGIWTRLGPVSHIPILDVETGDQTPTQTGFPVTDIAFEYDPVGDAPAYPLNALATINALMGLVFIHTTYIAPNGKTSPTALPDGYTAAELAAQLDPLQHPENFKYYNDTTYVTIPTKILPIMQPLVLFGAATGTGRITTPIVDLLSPALRVLIDTGYDRTTNPGVYVPFRLIPRVNPFEVASDFVNAVGQGINQAIEDIKTGATVPVGAAATPSVTPAPSVAASIRSGSAAAGPRPASAPKKPLSASSITKSGSGGAAETAAPSSGHHAAVAHSARNAA</sequence>
<dbReference type="Pfam" id="PF08237">
    <property type="entry name" value="PE-PPE"/>
    <property type="match status" value="1"/>
</dbReference>
<feature type="domain" description="PE-PPE" evidence="3">
    <location>
        <begin position="74"/>
        <end position="322"/>
    </location>
</feature>
<gene>
    <name evidence="4" type="ORF">MANY_48830</name>
</gene>
<keyword evidence="5" id="KW-1185">Reference proteome</keyword>
<dbReference type="EMBL" id="AP022620">
    <property type="protein sequence ID" value="BBZ79546.1"/>
    <property type="molecule type" value="Genomic_DNA"/>
</dbReference>
<evidence type="ECO:0000259" key="3">
    <source>
        <dbReference type="Pfam" id="PF08237"/>
    </source>
</evidence>
<proteinExistence type="predicted"/>
<evidence type="ECO:0000313" key="4">
    <source>
        <dbReference type="EMBL" id="BBZ79546.1"/>
    </source>
</evidence>
<protein>
    <recommendedName>
        <fullName evidence="3">PE-PPE domain-containing protein</fullName>
    </recommendedName>
</protein>
<name>A0A6N4WBZ8_9MYCO</name>
<feature type="chain" id="PRO_5039016186" description="PE-PPE domain-containing protein" evidence="2">
    <location>
        <begin position="22"/>
        <end position="443"/>
    </location>
</feature>